<sequence length="95" mass="10661">MEVDQPNYLEWRGKTGIVFNILPFTLLPFSKFPGEGTCNVFSKHAPISQTSLFPPTVSMYTGLQSSCECSTHARLAWQVRLYAFLSCKIENAKPS</sequence>
<evidence type="ECO:0000313" key="1">
    <source>
        <dbReference type="EMBL" id="JAE19218.1"/>
    </source>
</evidence>
<accession>A0A0A9GEX2</accession>
<protein>
    <submittedName>
        <fullName evidence="1">Uncharacterized protein</fullName>
    </submittedName>
</protein>
<proteinExistence type="predicted"/>
<reference evidence="1" key="2">
    <citation type="journal article" date="2015" name="Data Brief">
        <title>Shoot transcriptome of the giant reed, Arundo donax.</title>
        <authorList>
            <person name="Barrero R.A."/>
            <person name="Guerrero F.D."/>
            <person name="Moolhuijzen P."/>
            <person name="Goolsby J.A."/>
            <person name="Tidwell J."/>
            <person name="Bellgard S.E."/>
            <person name="Bellgard M.I."/>
        </authorList>
    </citation>
    <scope>NUCLEOTIDE SEQUENCE</scope>
    <source>
        <tissue evidence="1">Shoot tissue taken approximately 20 cm above the soil surface</tissue>
    </source>
</reference>
<name>A0A0A9GEX2_ARUDO</name>
<dbReference type="EMBL" id="GBRH01178678">
    <property type="protein sequence ID" value="JAE19218.1"/>
    <property type="molecule type" value="Transcribed_RNA"/>
</dbReference>
<organism evidence="1">
    <name type="scientific">Arundo donax</name>
    <name type="common">Giant reed</name>
    <name type="synonym">Donax arundinaceus</name>
    <dbReference type="NCBI Taxonomy" id="35708"/>
    <lineage>
        <taxon>Eukaryota</taxon>
        <taxon>Viridiplantae</taxon>
        <taxon>Streptophyta</taxon>
        <taxon>Embryophyta</taxon>
        <taxon>Tracheophyta</taxon>
        <taxon>Spermatophyta</taxon>
        <taxon>Magnoliopsida</taxon>
        <taxon>Liliopsida</taxon>
        <taxon>Poales</taxon>
        <taxon>Poaceae</taxon>
        <taxon>PACMAD clade</taxon>
        <taxon>Arundinoideae</taxon>
        <taxon>Arundineae</taxon>
        <taxon>Arundo</taxon>
    </lineage>
</organism>
<dbReference type="AlphaFoldDB" id="A0A0A9GEX2"/>
<reference evidence="1" key="1">
    <citation type="submission" date="2014-09" db="EMBL/GenBank/DDBJ databases">
        <authorList>
            <person name="Magalhaes I.L.F."/>
            <person name="Oliveira U."/>
            <person name="Santos F.R."/>
            <person name="Vidigal T.H.D.A."/>
            <person name="Brescovit A.D."/>
            <person name="Santos A.J."/>
        </authorList>
    </citation>
    <scope>NUCLEOTIDE SEQUENCE</scope>
    <source>
        <tissue evidence="1">Shoot tissue taken approximately 20 cm above the soil surface</tissue>
    </source>
</reference>